<comment type="similarity">
    <text evidence="1">Belongs to the mab-21 family.</text>
</comment>
<sequence>MDLSSRLSFLFGTEQYVELRRQLVLLRETFLNYKSREQNKHIIICSGSLGEGVVYPVSDDDLMISQTNCRVVKTYRRATRAGDALMVPSEFSPGYCLLVDVKGSYLDNVIHTIQEMSFVSSTLWKQHFMEAGISIHGPCQSETIGFLEYDYAFCIPCCSWPHVANDWVIRERSYSWPSCEMIQRIIHNGCHVVPVGDPDSSYADHEWRISFSMAERTLMHSFSHTQFLVYNLLRLTLKSAIIKSFPDVLCSYFMKTTVFYTVENTPKQLWQVNNLETCFKSCLSVLYDYVDKIYCPNYFIPQYNMIKRKINHSNRHQILDMLRTLRVTGIVGIIHLTGEISCLDADLSETKVEFKLEREFMFSYHLLKVFFRIQIFFDNFPHENTASCMLNLYQFWSVLKCNRTFLESELKHIIWKKGINSCCLNMMDQLFTQSGMNNQYYRLHKTLEALLRIGYGGDVTTGKLTMATYMYMVGKTESALYYIRQLLSEYPPYAIDGSREELKRRTYIDIMCGRGYSIYYKIRHAHAPRYRLYKACLNAFPSPLKIWITMMDTFELHPLTYTYFLESLCHAQYQNQTRLMKSLRCLVNHMDDQKVEDDIIDTRMCVGIIKYVQGDSQSACRWLGSVYVIKDNIPPPFNEGMWRSALTYLACYFNKKFQSVE</sequence>
<dbReference type="InterPro" id="IPR024810">
    <property type="entry name" value="MAB21L/cGLR"/>
</dbReference>
<dbReference type="EMBL" id="VSWD01000009">
    <property type="protein sequence ID" value="KAK3094185.1"/>
    <property type="molecule type" value="Genomic_DNA"/>
</dbReference>
<accession>A0AA88YD36</accession>
<evidence type="ECO:0000259" key="2">
    <source>
        <dbReference type="Pfam" id="PF03281"/>
    </source>
</evidence>
<proteinExistence type="inferred from homology"/>
<dbReference type="PANTHER" id="PTHR10656">
    <property type="entry name" value="CELL FATE DETERMINING PROTEIN MAB21-RELATED"/>
    <property type="match status" value="1"/>
</dbReference>
<dbReference type="Gene3D" id="1.10.1410.40">
    <property type="match status" value="1"/>
</dbReference>
<dbReference type="SMART" id="SM01265">
    <property type="entry name" value="Mab-21"/>
    <property type="match status" value="1"/>
</dbReference>
<evidence type="ECO:0000313" key="4">
    <source>
        <dbReference type="EMBL" id="KAK3094185.1"/>
    </source>
</evidence>
<evidence type="ECO:0000259" key="3">
    <source>
        <dbReference type="Pfam" id="PF20266"/>
    </source>
</evidence>
<evidence type="ECO:0000313" key="5">
    <source>
        <dbReference type="Proteomes" id="UP001186944"/>
    </source>
</evidence>
<comment type="caution">
    <text evidence="4">The sequence shown here is derived from an EMBL/GenBank/DDBJ whole genome shotgun (WGS) entry which is preliminary data.</text>
</comment>
<dbReference type="InterPro" id="IPR046903">
    <property type="entry name" value="Mab-21-like_nuc_Trfase"/>
</dbReference>
<feature type="domain" description="Mab-21-like nucleotidyltransferase" evidence="2">
    <location>
        <begin position="150"/>
        <end position="220"/>
    </location>
</feature>
<dbReference type="PANTHER" id="PTHR10656:SF69">
    <property type="entry name" value="MAB-21-LIKE HHH_H2TH-LIKE DOMAIN-CONTAINING PROTEIN"/>
    <property type="match status" value="1"/>
</dbReference>
<organism evidence="4 5">
    <name type="scientific">Pinctada imbricata</name>
    <name type="common">Atlantic pearl-oyster</name>
    <name type="synonym">Pinctada martensii</name>
    <dbReference type="NCBI Taxonomy" id="66713"/>
    <lineage>
        <taxon>Eukaryota</taxon>
        <taxon>Metazoa</taxon>
        <taxon>Spiralia</taxon>
        <taxon>Lophotrochozoa</taxon>
        <taxon>Mollusca</taxon>
        <taxon>Bivalvia</taxon>
        <taxon>Autobranchia</taxon>
        <taxon>Pteriomorphia</taxon>
        <taxon>Pterioida</taxon>
        <taxon>Pterioidea</taxon>
        <taxon>Pteriidae</taxon>
        <taxon>Pinctada</taxon>
    </lineage>
</organism>
<keyword evidence="5" id="KW-1185">Reference proteome</keyword>
<dbReference type="Pfam" id="PF20266">
    <property type="entry name" value="Mab-21_C"/>
    <property type="match status" value="1"/>
</dbReference>
<evidence type="ECO:0008006" key="6">
    <source>
        <dbReference type="Google" id="ProtNLM"/>
    </source>
</evidence>
<name>A0AA88YD36_PINIB</name>
<gene>
    <name evidence="4" type="ORF">FSP39_025143</name>
</gene>
<dbReference type="Pfam" id="PF03281">
    <property type="entry name" value="Mab-21"/>
    <property type="match status" value="1"/>
</dbReference>
<dbReference type="AlphaFoldDB" id="A0AA88YD36"/>
<evidence type="ECO:0000256" key="1">
    <source>
        <dbReference type="ARBA" id="ARBA00008307"/>
    </source>
</evidence>
<protein>
    <recommendedName>
        <fullName evidence="6">Cyclic GMP-AMP synthase</fullName>
    </recommendedName>
</protein>
<reference evidence="4" key="1">
    <citation type="submission" date="2019-08" db="EMBL/GenBank/DDBJ databases">
        <title>The improved chromosome-level genome for the pearl oyster Pinctada fucata martensii using PacBio sequencing and Hi-C.</title>
        <authorList>
            <person name="Zheng Z."/>
        </authorList>
    </citation>
    <scope>NUCLEOTIDE SEQUENCE</scope>
    <source>
        <strain evidence="4">ZZ-2019</strain>
        <tissue evidence="4">Adductor muscle</tissue>
    </source>
</reference>
<feature type="domain" description="Mab-21-like HhH/H2TH-like" evidence="3">
    <location>
        <begin position="247"/>
        <end position="319"/>
    </location>
</feature>
<dbReference type="InterPro" id="IPR046906">
    <property type="entry name" value="Mab-21_HhH/H2TH-like"/>
</dbReference>
<dbReference type="Proteomes" id="UP001186944">
    <property type="component" value="Unassembled WGS sequence"/>
</dbReference>